<dbReference type="EMBL" id="EQ973911">
    <property type="protein sequence ID" value="EEF39158.1"/>
    <property type="molecule type" value="Genomic_DNA"/>
</dbReference>
<reference evidence="4" key="1">
    <citation type="journal article" date="2010" name="Nat. Biotechnol.">
        <title>Draft genome sequence of the oilseed species Ricinus communis.</title>
        <authorList>
            <person name="Chan A.P."/>
            <person name="Crabtree J."/>
            <person name="Zhao Q."/>
            <person name="Lorenzi H."/>
            <person name="Orvis J."/>
            <person name="Puiu D."/>
            <person name="Melake-Berhan A."/>
            <person name="Jones K.M."/>
            <person name="Redman J."/>
            <person name="Chen G."/>
            <person name="Cahoon E.B."/>
            <person name="Gedil M."/>
            <person name="Stanke M."/>
            <person name="Haas B.J."/>
            <person name="Wortman J.R."/>
            <person name="Fraser-Liggett C.M."/>
            <person name="Ravel J."/>
            <person name="Rabinowicz P.D."/>
        </authorList>
    </citation>
    <scope>NUCLEOTIDE SEQUENCE [LARGE SCALE GENOMIC DNA]</scope>
    <source>
        <strain evidence="4">cv. Hale</strain>
    </source>
</reference>
<gene>
    <name evidence="3" type="ORF">RCOM_0785390</name>
</gene>
<evidence type="ECO:0000313" key="4">
    <source>
        <dbReference type="Proteomes" id="UP000008311"/>
    </source>
</evidence>
<feature type="signal peptide" evidence="2">
    <location>
        <begin position="1"/>
        <end position="16"/>
    </location>
</feature>
<keyword evidence="4" id="KW-1185">Reference proteome</keyword>
<evidence type="ECO:0000256" key="1">
    <source>
        <dbReference type="ARBA" id="ARBA00022679"/>
    </source>
</evidence>
<accession>B9SB68</accession>
<protein>
    <submittedName>
        <fullName evidence="3">3'-N-debenzoyl-2'-deoxytaxol N-benzoyltransferase, putative</fullName>
        <ecNumber evidence="3">2.3.1.144</ecNumber>
    </submittedName>
</protein>
<keyword evidence="3" id="KW-0012">Acyltransferase</keyword>
<dbReference type="GO" id="GO:0005737">
    <property type="term" value="C:cytoplasm"/>
    <property type="evidence" value="ECO:0000318"/>
    <property type="project" value="GO_Central"/>
</dbReference>
<dbReference type="Pfam" id="PF02458">
    <property type="entry name" value="Transferase"/>
    <property type="match status" value="2"/>
</dbReference>
<dbReference type="InterPro" id="IPR051283">
    <property type="entry name" value="Sec_Metabolite_Acyltrans"/>
</dbReference>
<dbReference type="GO" id="GO:0016747">
    <property type="term" value="F:acyltransferase activity, transferring groups other than amino-acyl groups"/>
    <property type="evidence" value="ECO:0000318"/>
    <property type="project" value="GO_Central"/>
</dbReference>
<dbReference type="FunCoup" id="B9SB68">
    <property type="interactions" value="168"/>
</dbReference>
<proteinExistence type="predicted"/>
<dbReference type="GO" id="GO:0047672">
    <property type="term" value="F:anthranilate N-benzoyltransferase activity"/>
    <property type="evidence" value="ECO:0007669"/>
    <property type="project" value="UniProtKB-EC"/>
</dbReference>
<dbReference type="eggNOG" id="ENOG502QVP8">
    <property type="taxonomic scope" value="Eukaryota"/>
</dbReference>
<name>B9SB68_RICCO</name>
<dbReference type="EC" id="2.3.1.144" evidence="3"/>
<dbReference type="PANTHER" id="PTHR31896">
    <property type="entry name" value="FAMILY REGULATORY PROTEIN, PUTATIVE (AFU_ORTHOLOGUE AFUA_3G14730)-RELATED"/>
    <property type="match status" value="1"/>
</dbReference>
<dbReference type="InParanoid" id="B9SB68"/>
<sequence>MAGILLLCTSTVSARAFPGSIQKLELSSSDVSLILLQYIQMGILFPNPEPSQVENLIQHLKTSLSRTLDFFFPLAGRLATAQQDDTTICYFIDCNNAGAHFVHAVAESATVSDILEPFYVPPSVHSFFPLNGCKNYEGVSKPLLAVQVTELADRVFIGFAVNHVVADGIAFWNFINSWSEISRGSDQISEPPLFEHWFRGAESYCPISLPLALIKTDDESTPPQFRERILHFGKETIGRLRAKANAEAGTDRISSLQSILAHVWRSVIRNKQLDPSQETTFRLPIEVRSRMLQSKLPKVREPLDEQQGLGYAALQMNKAIACYTEDNIRNDIESWIKSPNLGTVSELSKNALGVGNSPRFNVYGNDFGWGRPIAVRSGLGNKFDGKIIVFPGAKECNIDLQICLNPDVMHAMENDPEFLAACS</sequence>
<keyword evidence="2" id="KW-0732">Signal</keyword>
<dbReference type="Proteomes" id="UP000008311">
    <property type="component" value="Unassembled WGS sequence"/>
</dbReference>
<evidence type="ECO:0000256" key="2">
    <source>
        <dbReference type="SAM" id="SignalP"/>
    </source>
</evidence>
<evidence type="ECO:0000313" key="3">
    <source>
        <dbReference type="EMBL" id="EEF39158.1"/>
    </source>
</evidence>
<dbReference type="AlphaFoldDB" id="B9SB68"/>
<dbReference type="PANTHER" id="PTHR31896:SF43">
    <property type="entry name" value="PROTEIN ENHANCED PSEUDOMONAS SUSCEPTIBILITY 1"/>
    <property type="match status" value="1"/>
</dbReference>
<dbReference type="InterPro" id="IPR023213">
    <property type="entry name" value="CAT-like_dom_sf"/>
</dbReference>
<dbReference type="Gene3D" id="3.30.559.10">
    <property type="entry name" value="Chloramphenicol acetyltransferase-like domain"/>
    <property type="match status" value="2"/>
</dbReference>
<organism evidence="3 4">
    <name type="scientific">Ricinus communis</name>
    <name type="common">Castor bean</name>
    <dbReference type="NCBI Taxonomy" id="3988"/>
    <lineage>
        <taxon>Eukaryota</taxon>
        <taxon>Viridiplantae</taxon>
        <taxon>Streptophyta</taxon>
        <taxon>Embryophyta</taxon>
        <taxon>Tracheophyta</taxon>
        <taxon>Spermatophyta</taxon>
        <taxon>Magnoliopsida</taxon>
        <taxon>eudicotyledons</taxon>
        <taxon>Gunneridae</taxon>
        <taxon>Pentapetalae</taxon>
        <taxon>rosids</taxon>
        <taxon>fabids</taxon>
        <taxon>Malpighiales</taxon>
        <taxon>Euphorbiaceae</taxon>
        <taxon>Acalyphoideae</taxon>
        <taxon>Acalypheae</taxon>
        <taxon>Ricinus</taxon>
    </lineage>
</organism>
<feature type="chain" id="PRO_5002891301" evidence="2">
    <location>
        <begin position="17"/>
        <end position="423"/>
    </location>
</feature>
<keyword evidence="1 3" id="KW-0808">Transferase</keyword>